<dbReference type="AlphaFoldDB" id="A0A650CLT9"/>
<dbReference type="GO" id="GO:0022625">
    <property type="term" value="C:cytosolic large ribosomal subunit"/>
    <property type="evidence" value="ECO:0007669"/>
    <property type="project" value="InterPro"/>
</dbReference>
<dbReference type="Gene3D" id="3.30.1330.30">
    <property type="match status" value="1"/>
</dbReference>
<evidence type="ECO:0000256" key="5">
    <source>
        <dbReference type="HAMAP-Rule" id="MF_00481"/>
    </source>
</evidence>
<dbReference type="InterPro" id="IPR029064">
    <property type="entry name" value="Ribosomal_eL30-like_sf"/>
</dbReference>
<comment type="similarity">
    <text evidence="1 5">Belongs to the eukaryotic ribosomal protein eL30 family.</text>
</comment>
<evidence type="ECO:0000259" key="6">
    <source>
        <dbReference type="Pfam" id="PF01248"/>
    </source>
</evidence>
<dbReference type="GO" id="GO:0003723">
    <property type="term" value="F:RNA binding"/>
    <property type="evidence" value="ECO:0007669"/>
    <property type="project" value="InterPro"/>
</dbReference>
<sequence length="103" mass="11331">MSESISFEGELRTLLRTGKVILGTKRTLKMLKLGKVKGIIIASTLSQDLKDDLIHYAKLAGIPYYEYKGSALELGTLCGKPFIVSAIGVIDEGESKIFQNKLR</sequence>
<dbReference type="GO" id="GO:0003735">
    <property type="term" value="F:structural constituent of ribosome"/>
    <property type="evidence" value="ECO:0007669"/>
    <property type="project" value="InterPro"/>
</dbReference>
<dbReference type="OrthoDB" id="10759at2157"/>
<dbReference type="RefSeq" id="WP_156005047.1">
    <property type="nucleotide sequence ID" value="NZ_CP045483.1"/>
</dbReference>
<proteinExistence type="inferred from homology"/>
<dbReference type="Proteomes" id="UP000423396">
    <property type="component" value="Chromosome"/>
</dbReference>
<keyword evidence="3 5" id="KW-0687">Ribonucleoprotein</keyword>
<evidence type="ECO:0000256" key="4">
    <source>
        <dbReference type="ARBA" id="ARBA00035231"/>
    </source>
</evidence>
<dbReference type="SUPFAM" id="SSF55315">
    <property type="entry name" value="L30e-like"/>
    <property type="match status" value="1"/>
</dbReference>
<reference evidence="7 8" key="1">
    <citation type="submission" date="2019-10" db="EMBL/GenBank/DDBJ databases">
        <title>Genome Sequences from Six Type Strain Members of the Archaeal Family Sulfolobaceae: Acidianus ambivalens, Acidianus infernus, Metallosphaera prunae, Stygiolobus azoricus, Sulfolobus metallicus, and Sulfurisphaera ohwakuensis.</title>
        <authorList>
            <person name="Counts J.A."/>
            <person name="Kelly R.M."/>
        </authorList>
    </citation>
    <scope>NUCLEOTIDE SEQUENCE [LARGE SCALE GENOMIC DNA]</scope>
    <source>
        <strain evidence="7 8">FC6</strain>
    </source>
</reference>
<evidence type="ECO:0000256" key="3">
    <source>
        <dbReference type="ARBA" id="ARBA00023274"/>
    </source>
</evidence>
<evidence type="ECO:0000256" key="1">
    <source>
        <dbReference type="ARBA" id="ARBA00007326"/>
    </source>
</evidence>
<dbReference type="InterPro" id="IPR039109">
    <property type="entry name" value="Ribosomal_eL30-like"/>
</dbReference>
<dbReference type="HAMAP" id="MF_00481">
    <property type="entry name" value="Ribosomal_eL30"/>
    <property type="match status" value="1"/>
</dbReference>
<dbReference type="Pfam" id="PF01248">
    <property type="entry name" value="Ribosomal_L7Ae"/>
    <property type="match status" value="1"/>
</dbReference>
<dbReference type="PROSITE" id="PS00993">
    <property type="entry name" value="RIBOSOMAL_L30E_2"/>
    <property type="match status" value="1"/>
</dbReference>
<name>A0A650CLT9_9CREN</name>
<dbReference type="NCBIfam" id="NF002172">
    <property type="entry name" value="PRK01018.1"/>
    <property type="match status" value="1"/>
</dbReference>
<organism evidence="7 8">
    <name type="scientific">Stygiolobus azoricus</name>
    <dbReference type="NCBI Taxonomy" id="41675"/>
    <lineage>
        <taxon>Archaea</taxon>
        <taxon>Thermoproteota</taxon>
        <taxon>Thermoprotei</taxon>
        <taxon>Sulfolobales</taxon>
        <taxon>Sulfolobaceae</taxon>
        <taxon>Stygiolobus</taxon>
    </lineage>
</organism>
<dbReference type="GO" id="GO:0006412">
    <property type="term" value="P:translation"/>
    <property type="evidence" value="ECO:0007669"/>
    <property type="project" value="UniProtKB-UniRule"/>
</dbReference>
<gene>
    <name evidence="5" type="primary">rpl30e</name>
    <name evidence="7" type="ORF">D1868_01680</name>
</gene>
<dbReference type="InterPro" id="IPR004038">
    <property type="entry name" value="Ribosomal_eL8/eL30/eS12/Gad45"/>
</dbReference>
<dbReference type="EMBL" id="CP045483">
    <property type="protein sequence ID" value="QGR18826.1"/>
    <property type="molecule type" value="Genomic_DNA"/>
</dbReference>
<protein>
    <recommendedName>
        <fullName evidence="4 5">Large ribosomal subunit protein eL30</fullName>
    </recommendedName>
</protein>
<dbReference type="InterPro" id="IPR000231">
    <property type="entry name" value="Ribosomal_eL30"/>
</dbReference>
<dbReference type="GeneID" id="42797744"/>
<keyword evidence="8" id="KW-1185">Reference proteome</keyword>
<evidence type="ECO:0000256" key="2">
    <source>
        <dbReference type="ARBA" id="ARBA00022980"/>
    </source>
</evidence>
<evidence type="ECO:0000313" key="8">
    <source>
        <dbReference type="Proteomes" id="UP000423396"/>
    </source>
</evidence>
<dbReference type="InterPro" id="IPR022991">
    <property type="entry name" value="Ribosomal_eL30_CS"/>
</dbReference>
<evidence type="ECO:0000313" key="7">
    <source>
        <dbReference type="EMBL" id="QGR18826.1"/>
    </source>
</evidence>
<accession>A0A650CLT9</accession>
<feature type="domain" description="Ribosomal protein eL8/eL30/eS12/Gadd45" evidence="6">
    <location>
        <begin position="8"/>
        <end position="98"/>
    </location>
</feature>
<dbReference type="KEGG" id="sazo:D1868_01680"/>
<keyword evidence="2 5" id="KW-0689">Ribosomal protein</keyword>
<dbReference type="PANTHER" id="PTHR11449">
    <property type="entry name" value="RIBOSOMAL PROTEIN L30"/>
    <property type="match status" value="1"/>
</dbReference>
<dbReference type="PROSITE" id="PS00709">
    <property type="entry name" value="RIBOSOMAL_L30E_1"/>
    <property type="match status" value="1"/>
</dbReference>